<evidence type="ECO:0000256" key="1">
    <source>
        <dbReference type="SAM" id="MobiDB-lite"/>
    </source>
</evidence>
<accession>A0A9P3LJJ3</accession>
<proteinExistence type="predicted"/>
<name>A0A9P3LJJ3_9APHY</name>
<keyword evidence="3" id="KW-1185">Reference proteome</keyword>
<evidence type="ECO:0000313" key="2">
    <source>
        <dbReference type="EMBL" id="GJE97435.1"/>
    </source>
</evidence>
<sequence length="111" mass="12909">MALVGGAICVDMRDMDKILEIYEEDSDLACQPEHGSDGDQHRAQATWNTTVRSDRPRTGRINRWYDQHKVLKHKRCAIRNCEVKRPVKYRRAPLWIGHQDASAILQGQRRL</sequence>
<protein>
    <submittedName>
        <fullName evidence="2">Uncharacterized protein</fullName>
    </submittedName>
</protein>
<organism evidence="2 3">
    <name type="scientific">Phanerochaete sordida</name>
    <dbReference type="NCBI Taxonomy" id="48140"/>
    <lineage>
        <taxon>Eukaryota</taxon>
        <taxon>Fungi</taxon>
        <taxon>Dikarya</taxon>
        <taxon>Basidiomycota</taxon>
        <taxon>Agaricomycotina</taxon>
        <taxon>Agaricomycetes</taxon>
        <taxon>Polyporales</taxon>
        <taxon>Phanerochaetaceae</taxon>
        <taxon>Phanerochaete</taxon>
    </lineage>
</organism>
<evidence type="ECO:0000313" key="3">
    <source>
        <dbReference type="Proteomes" id="UP000703269"/>
    </source>
</evidence>
<dbReference type="AlphaFoldDB" id="A0A9P3LJJ3"/>
<reference evidence="2 3" key="1">
    <citation type="submission" date="2021-08" db="EMBL/GenBank/DDBJ databases">
        <title>Draft Genome Sequence of Phanerochaete sordida strain YK-624.</title>
        <authorList>
            <person name="Mori T."/>
            <person name="Dohra H."/>
            <person name="Suzuki T."/>
            <person name="Kawagishi H."/>
            <person name="Hirai H."/>
        </authorList>
    </citation>
    <scope>NUCLEOTIDE SEQUENCE [LARGE SCALE GENOMIC DNA]</scope>
    <source>
        <strain evidence="2 3">YK-624</strain>
    </source>
</reference>
<gene>
    <name evidence="2" type="ORF">PsYK624_136540</name>
</gene>
<comment type="caution">
    <text evidence="2">The sequence shown here is derived from an EMBL/GenBank/DDBJ whole genome shotgun (WGS) entry which is preliminary data.</text>
</comment>
<dbReference type="Proteomes" id="UP000703269">
    <property type="component" value="Unassembled WGS sequence"/>
</dbReference>
<feature type="region of interest" description="Disordered" evidence="1">
    <location>
        <begin position="30"/>
        <end position="52"/>
    </location>
</feature>
<dbReference type="OrthoDB" id="7786253at2759"/>
<dbReference type="EMBL" id="BPQB01000072">
    <property type="protein sequence ID" value="GJE97435.1"/>
    <property type="molecule type" value="Genomic_DNA"/>
</dbReference>